<evidence type="ECO:0000259" key="14">
    <source>
        <dbReference type="PROSITE" id="PS50885"/>
    </source>
</evidence>
<dbReference type="Gene3D" id="6.10.340.10">
    <property type="match status" value="1"/>
</dbReference>
<dbReference type="SMART" id="SM00304">
    <property type="entry name" value="HAMP"/>
    <property type="match status" value="1"/>
</dbReference>
<feature type="transmembrane region" description="Helical" evidence="12">
    <location>
        <begin position="20"/>
        <end position="43"/>
    </location>
</feature>
<dbReference type="EMBL" id="JAPNKE010000002">
    <property type="protein sequence ID" value="MCY1008330.1"/>
    <property type="molecule type" value="Genomic_DNA"/>
</dbReference>
<feature type="compositionally biased region" description="Basic and acidic residues" evidence="11">
    <location>
        <begin position="479"/>
        <end position="508"/>
    </location>
</feature>
<dbReference type="SMART" id="SM00388">
    <property type="entry name" value="HisKA"/>
    <property type="match status" value="1"/>
</dbReference>
<keyword evidence="4" id="KW-0597">Phosphoprotein</keyword>
<keyword evidence="5" id="KW-0808">Transferase</keyword>
<evidence type="ECO:0000256" key="5">
    <source>
        <dbReference type="ARBA" id="ARBA00022679"/>
    </source>
</evidence>
<dbReference type="PRINTS" id="PR00344">
    <property type="entry name" value="BCTRLSENSOR"/>
</dbReference>
<dbReference type="CDD" id="cd00082">
    <property type="entry name" value="HisKA"/>
    <property type="match status" value="1"/>
</dbReference>
<dbReference type="InterPro" id="IPR050428">
    <property type="entry name" value="TCS_sensor_his_kinase"/>
</dbReference>
<evidence type="ECO:0000256" key="3">
    <source>
        <dbReference type="ARBA" id="ARBA00012438"/>
    </source>
</evidence>
<sequence length="530" mass="57142">MPATPRAQHRFGRLNVRQRLFVTTLGLLVLCAGALVSVVLWSFERFYLASADTDLGARTHAIAQTAGDLLEQGDLVRLRVLVERYGAPDDIALRVIAPDGRLLATSQHEPAEHAIVWPAVPGMAEALAGRAVTGIAPGLVDVQDRIYHAVPIVRGDRQLGVVRMSRSLAQLQAHTRATVVSVLAALAVILAVGAGFVAWFARGLAWPIQQMRDFAVALGRGEFGTRLAIARPDELGDLAAELNRMAERLTALEGERRSFLANASHELRTPVSNLHVTLQALDGGAGDDPELRTRFLRTAVDETTRLRTLIQDLLDLGHLEAGSTRLACVDSPLRAVLERATRAVEGRALDRGVSLVVDLDEELTVSIDPERIAQALLCVLDNALKFSPRGGVIEVVARRRGHRVEVVVRDQGPGIADTDRPHVFEQFYTADPARRRGGSGLGLAIARRIVDAHGGTIHVGASRAAAPPSSSPCRSPRRSRYEPVPRDMPRGDPDYRDPLGHGAHEKTCPRGHAMILAALGSRGPPGPRPG</sequence>
<evidence type="ECO:0000256" key="6">
    <source>
        <dbReference type="ARBA" id="ARBA00022692"/>
    </source>
</evidence>
<protein>
    <recommendedName>
        <fullName evidence="3">histidine kinase</fullName>
        <ecNumber evidence="3">2.7.13.3</ecNumber>
    </recommendedName>
</protein>
<dbReference type="SUPFAM" id="SSF55874">
    <property type="entry name" value="ATPase domain of HSP90 chaperone/DNA topoisomerase II/histidine kinase"/>
    <property type="match status" value="1"/>
</dbReference>
<dbReference type="Pfam" id="PF00512">
    <property type="entry name" value="HisKA"/>
    <property type="match status" value="1"/>
</dbReference>
<organism evidence="15 16">
    <name type="scientific">Nannocystis pusilla</name>
    <dbReference type="NCBI Taxonomy" id="889268"/>
    <lineage>
        <taxon>Bacteria</taxon>
        <taxon>Pseudomonadati</taxon>
        <taxon>Myxococcota</taxon>
        <taxon>Polyangia</taxon>
        <taxon>Nannocystales</taxon>
        <taxon>Nannocystaceae</taxon>
        <taxon>Nannocystis</taxon>
    </lineage>
</organism>
<evidence type="ECO:0000313" key="16">
    <source>
        <dbReference type="Proteomes" id="UP001150924"/>
    </source>
</evidence>
<dbReference type="Pfam" id="PF02518">
    <property type="entry name" value="HATPase_c"/>
    <property type="match status" value="1"/>
</dbReference>
<dbReference type="EC" id="2.7.13.3" evidence="3"/>
<evidence type="ECO:0000259" key="13">
    <source>
        <dbReference type="PROSITE" id="PS50109"/>
    </source>
</evidence>
<dbReference type="AlphaFoldDB" id="A0A9X3EQS2"/>
<evidence type="ECO:0000313" key="15">
    <source>
        <dbReference type="EMBL" id="MCY1008330.1"/>
    </source>
</evidence>
<dbReference type="GO" id="GO:0005886">
    <property type="term" value="C:plasma membrane"/>
    <property type="evidence" value="ECO:0007669"/>
    <property type="project" value="TreeGrafter"/>
</dbReference>
<evidence type="ECO:0000256" key="12">
    <source>
        <dbReference type="SAM" id="Phobius"/>
    </source>
</evidence>
<feature type="compositionally biased region" description="Low complexity" evidence="11">
    <location>
        <begin position="461"/>
        <end position="474"/>
    </location>
</feature>
<dbReference type="InterPro" id="IPR004358">
    <property type="entry name" value="Sig_transdc_His_kin-like_C"/>
</dbReference>
<dbReference type="FunFam" id="1.10.287.130:FF:000001">
    <property type="entry name" value="Two-component sensor histidine kinase"/>
    <property type="match status" value="1"/>
</dbReference>
<name>A0A9X3EQS2_9BACT</name>
<keyword evidence="6 12" id="KW-0812">Transmembrane</keyword>
<keyword evidence="9" id="KW-0902">Two-component regulatory system</keyword>
<comment type="subcellular location">
    <subcellularLocation>
        <location evidence="2">Membrane</location>
    </subcellularLocation>
</comment>
<proteinExistence type="predicted"/>
<evidence type="ECO:0000256" key="4">
    <source>
        <dbReference type="ARBA" id="ARBA00022553"/>
    </source>
</evidence>
<feature type="transmembrane region" description="Helical" evidence="12">
    <location>
        <begin position="177"/>
        <end position="201"/>
    </location>
</feature>
<dbReference type="Gene3D" id="1.10.287.130">
    <property type="match status" value="1"/>
</dbReference>
<dbReference type="SUPFAM" id="SSF47384">
    <property type="entry name" value="Homodimeric domain of signal transducing histidine kinase"/>
    <property type="match status" value="1"/>
</dbReference>
<accession>A0A9X3EQS2</accession>
<comment type="catalytic activity">
    <reaction evidence="1">
        <text>ATP + protein L-histidine = ADP + protein N-phospho-L-histidine.</text>
        <dbReference type="EC" id="2.7.13.3"/>
    </reaction>
</comment>
<comment type="caution">
    <text evidence="15">The sequence shown here is derived from an EMBL/GenBank/DDBJ whole genome shotgun (WGS) entry which is preliminary data.</text>
</comment>
<evidence type="ECO:0000256" key="1">
    <source>
        <dbReference type="ARBA" id="ARBA00000085"/>
    </source>
</evidence>
<evidence type="ECO:0000256" key="7">
    <source>
        <dbReference type="ARBA" id="ARBA00022777"/>
    </source>
</evidence>
<dbReference type="PROSITE" id="PS50885">
    <property type="entry name" value="HAMP"/>
    <property type="match status" value="1"/>
</dbReference>
<dbReference type="SUPFAM" id="SSF158472">
    <property type="entry name" value="HAMP domain-like"/>
    <property type="match status" value="1"/>
</dbReference>
<dbReference type="SMART" id="SM00387">
    <property type="entry name" value="HATPase_c"/>
    <property type="match status" value="1"/>
</dbReference>
<keyword evidence="8 12" id="KW-1133">Transmembrane helix</keyword>
<feature type="domain" description="HAMP" evidence="14">
    <location>
        <begin position="202"/>
        <end position="254"/>
    </location>
</feature>
<dbReference type="Proteomes" id="UP001150924">
    <property type="component" value="Unassembled WGS sequence"/>
</dbReference>
<dbReference type="GO" id="GO:0000155">
    <property type="term" value="F:phosphorelay sensor kinase activity"/>
    <property type="evidence" value="ECO:0007669"/>
    <property type="project" value="InterPro"/>
</dbReference>
<dbReference type="InterPro" id="IPR036890">
    <property type="entry name" value="HATPase_C_sf"/>
</dbReference>
<evidence type="ECO:0000256" key="11">
    <source>
        <dbReference type="SAM" id="MobiDB-lite"/>
    </source>
</evidence>
<dbReference type="InterPro" id="IPR003661">
    <property type="entry name" value="HisK_dim/P_dom"/>
</dbReference>
<dbReference type="InterPro" id="IPR003660">
    <property type="entry name" value="HAMP_dom"/>
</dbReference>
<dbReference type="PROSITE" id="PS50109">
    <property type="entry name" value="HIS_KIN"/>
    <property type="match status" value="1"/>
</dbReference>
<evidence type="ECO:0000256" key="2">
    <source>
        <dbReference type="ARBA" id="ARBA00004370"/>
    </source>
</evidence>
<evidence type="ECO:0000256" key="8">
    <source>
        <dbReference type="ARBA" id="ARBA00022989"/>
    </source>
</evidence>
<reference evidence="15" key="1">
    <citation type="submission" date="2022-11" db="EMBL/GenBank/DDBJ databases">
        <title>Minimal conservation of predation-associated metabolite biosynthetic gene clusters underscores biosynthetic potential of Myxococcota including descriptions for ten novel species: Archangium lansinium sp. nov., Myxococcus landrumus sp. nov., Nannocystis bai.</title>
        <authorList>
            <person name="Ahearne A."/>
            <person name="Stevens C."/>
            <person name="Phillips K."/>
        </authorList>
    </citation>
    <scope>NUCLEOTIDE SEQUENCE</scope>
    <source>
        <strain evidence="15">Na p29</strain>
    </source>
</reference>
<dbReference type="InterPro" id="IPR036097">
    <property type="entry name" value="HisK_dim/P_sf"/>
</dbReference>
<feature type="region of interest" description="Disordered" evidence="11">
    <location>
        <begin position="460"/>
        <end position="508"/>
    </location>
</feature>
<dbReference type="Gene3D" id="3.30.565.10">
    <property type="entry name" value="Histidine kinase-like ATPase, C-terminal domain"/>
    <property type="match status" value="1"/>
</dbReference>
<feature type="domain" description="Histidine kinase" evidence="13">
    <location>
        <begin position="262"/>
        <end position="459"/>
    </location>
</feature>
<keyword evidence="16" id="KW-1185">Reference proteome</keyword>
<dbReference type="PANTHER" id="PTHR45436">
    <property type="entry name" value="SENSOR HISTIDINE KINASE YKOH"/>
    <property type="match status" value="1"/>
</dbReference>
<dbReference type="InterPro" id="IPR003594">
    <property type="entry name" value="HATPase_dom"/>
</dbReference>
<dbReference type="PANTHER" id="PTHR45436:SF5">
    <property type="entry name" value="SENSOR HISTIDINE KINASE TRCS"/>
    <property type="match status" value="1"/>
</dbReference>
<dbReference type="RefSeq" id="WP_267770963.1">
    <property type="nucleotide sequence ID" value="NZ_JAPNKE010000002.1"/>
</dbReference>
<gene>
    <name evidence="15" type="ORF">OV079_22775</name>
</gene>
<dbReference type="CDD" id="cd06225">
    <property type="entry name" value="HAMP"/>
    <property type="match status" value="1"/>
</dbReference>
<evidence type="ECO:0000256" key="9">
    <source>
        <dbReference type="ARBA" id="ARBA00023012"/>
    </source>
</evidence>
<dbReference type="InterPro" id="IPR005467">
    <property type="entry name" value="His_kinase_dom"/>
</dbReference>
<dbReference type="CDD" id="cd00075">
    <property type="entry name" value="HATPase"/>
    <property type="match status" value="1"/>
</dbReference>
<keyword evidence="7 15" id="KW-0418">Kinase</keyword>
<dbReference type="FunFam" id="3.30.565.10:FF:000006">
    <property type="entry name" value="Sensor histidine kinase WalK"/>
    <property type="match status" value="1"/>
</dbReference>
<dbReference type="Pfam" id="PF00672">
    <property type="entry name" value="HAMP"/>
    <property type="match status" value="1"/>
</dbReference>
<keyword evidence="10 12" id="KW-0472">Membrane</keyword>
<evidence type="ECO:0000256" key="10">
    <source>
        <dbReference type="ARBA" id="ARBA00023136"/>
    </source>
</evidence>